<dbReference type="EMBL" id="CP016240">
    <property type="protein sequence ID" value="ANQ06045.1"/>
    <property type="molecule type" value="Genomic_DNA"/>
</dbReference>
<feature type="compositionally biased region" description="Basic and acidic residues" evidence="12">
    <location>
        <begin position="34"/>
        <end position="52"/>
    </location>
</feature>
<evidence type="ECO:0000259" key="13">
    <source>
        <dbReference type="PROSITE" id="PS50862"/>
    </source>
</evidence>
<dbReference type="KEGG" id="pcot:PCOAH_00002890"/>
<dbReference type="RefSeq" id="XP_019912740.1">
    <property type="nucleotide sequence ID" value="XM_020057104.1"/>
</dbReference>
<dbReference type="InterPro" id="IPR004523">
    <property type="entry name" value="Asp-tRNA_synthase_2"/>
</dbReference>
<dbReference type="HAMAP" id="MF_02075">
    <property type="entry name" value="Asp_tRNA_synth_type2"/>
    <property type="match status" value="1"/>
</dbReference>
<comment type="catalytic activity">
    <reaction evidence="11">
        <text>tRNA(Asp) + L-aspartate + ATP = L-aspartyl-tRNA(Asp) + AMP + diphosphate</text>
        <dbReference type="Rhea" id="RHEA:19649"/>
        <dbReference type="Rhea" id="RHEA-COMP:9660"/>
        <dbReference type="Rhea" id="RHEA-COMP:9678"/>
        <dbReference type="ChEBI" id="CHEBI:29991"/>
        <dbReference type="ChEBI" id="CHEBI:30616"/>
        <dbReference type="ChEBI" id="CHEBI:33019"/>
        <dbReference type="ChEBI" id="CHEBI:78442"/>
        <dbReference type="ChEBI" id="CHEBI:78516"/>
        <dbReference type="ChEBI" id="CHEBI:456215"/>
        <dbReference type="EC" id="6.1.1.12"/>
    </reaction>
</comment>
<keyword evidence="8" id="KW-0648">Protein biosynthesis</keyword>
<dbReference type="Pfam" id="PF00152">
    <property type="entry name" value="tRNA-synt_2"/>
    <property type="match status" value="1"/>
</dbReference>
<keyword evidence="4" id="KW-0963">Cytoplasm</keyword>
<evidence type="ECO:0000256" key="4">
    <source>
        <dbReference type="ARBA" id="ARBA00022490"/>
    </source>
</evidence>
<feature type="compositionally biased region" description="Basic and acidic residues" evidence="12">
    <location>
        <begin position="1"/>
        <end position="14"/>
    </location>
</feature>
<name>A0A1B1DTY3_9APIC</name>
<evidence type="ECO:0000256" key="6">
    <source>
        <dbReference type="ARBA" id="ARBA00022741"/>
    </source>
</evidence>
<dbReference type="PANTHER" id="PTHR43450:SF1">
    <property type="entry name" value="ASPARTATE--TRNA LIGASE, CYTOPLASMIC"/>
    <property type="match status" value="1"/>
</dbReference>
<evidence type="ECO:0000313" key="14">
    <source>
        <dbReference type="EMBL" id="ANQ06045.1"/>
    </source>
</evidence>
<dbReference type="InterPro" id="IPR004364">
    <property type="entry name" value="Aa-tRNA-synt_II"/>
</dbReference>
<keyword evidence="7" id="KW-0067">ATP-binding</keyword>
<evidence type="ECO:0000256" key="7">
    <source>
        <dbReference type="ARBA" id="ARBA00022840"/>
    </source>
</evidence>
<protein>
    <recommendedName>
        <fullName evidence="3">aspartate--tRNA ligase</fullName>
        <ecNumber evidence="3">6.1.1.12</ecNumber>
    </recommendedName>
    <alternativeName>
        <fullName evidence="10">Aspartyl-tRNA synthetase</fullName>
    </alternativeName>
</protein>
<evidence type="ECO:0000256" key="2">
    <source>
        <dbReference type="ARBA" id="ARBA00005312"/>
    </source>
</evidence>
<dbReference type="InterPro" id="IPR004365">
    <property type="entry name" value="NA-bd_OB_tRNA"/>
</dbReference>
<dbReference type="PROSITE" id="PS50862">
    <property type="entry name" value="AA_TRNA_LIGASE_II"/>
    <property type="match status" value="1"/>
</dbReference>
<dbReference type="FunFam" id="3.30.930.10:FF:000038">
    <property type="entry name" value="Aspartate--tRNA ligase"/>
    <property type="match status" value="1"/>
</dbReference>
<dbReference type="InterPro" id="IPR006195">
    <property type="entry name" value="aa-tRNA-synth_II"/>
</dbReference>
<dbReference type="Gene3D" id="2.40.50.140">
    <property type="entry name" value="Nucleic acid-binding proteins"/>
    <property type="match status" value="1"/>
</dbReference>
<dbReference type="GO" id="GO:0004815">
    <property type="term" value="F:aspartate-tRNA ligase activity"/>
    <property type="evidence" value="ECO:0007669"/>
    <property type="project" value="UniProtKB-EC"/>
</dbReference>
<dbReference type="SUPFAM" id="SSF50249">
    <property type="entry name" value="Nucleic acid-binding proteins"/>
    <property type="match status" value="1"/>
</dbReference>
<dbReference type="GO" id="GO:0005829">
    <property type="term" value="C:cytosol"/>
    <property type="evidence" value="ECO:0007669"/>
    <property type="project" value="TreeGrafter"/>
</dbReference>
<dbReference type="GO" id="GO:0006422">
    <property type="term" value="P:aspartyl-tRNA aminoacylation"/>
    <property type="evidence" value="ECO:0007669"/>
    <property type="project" value="InterPro"/>
</dbReference>
<dbReference type="VEuPathDB" id="PlasmoDB:PCOAH_00002890"/>
<evidence type="ECO:0000256" key="12">
    <source>
        <dbReference type="SAM" id="MobiDB-lite"/>
    </source>
</evidence>
<evidence type="ECO:0000256" key="10">
    <source>
        <dbReference type="ARBA" id="ARBA00033155"/>
    </source>
</evidence>
<comment type="similarity">
    <text evidence="2">Belongs to the class-II aminoacyl-tRNA synthetase family. Type 2 subfamily.</text>
</comment>
<evidence type="ECO:0000313" key="15">
    <source>
        <dbReference type="Proteomes" id="UP000092716"/>
    </source>
</evidence>
<evidence type="ECO:0000256" key="5">
    <source>
        <dbReference type="ARBA" id="ARBA00022598"/>
    </source>
</evidence>
<dbReference type="CDD" id="cd00776">
    <property type="entry name" value="AsxRS_core"/>
    <property type="match status" value="1"/>
</dbReference>
<keyword evidence="5 14" id="KW-0436">Ligase</keyword>
<dbReference type="PANTHER" id="PTHR43450">
    <property type="entry name" value="ASPARTYL-TRNA SYNTHETASE"/>
    <property type="match status" value="1"/>
</dbReference>
<dbReference type="InterPro" id="IPR002312">
    <property type="entry name" value="Asp/Asn-tRNA-synth_IIb"/>
</dbReference>
<organism evidence="14 15">
    <name type="scientific">Plasmodium coatneyi</name>
    <dbReference type="NCBI Taxonomy" id="208452"/>
    <lineage>
        <taxon>Eukaryota</taxon>
        <taxon>Sar</taxon>
        <taxon>Alveolata</taxon>
        <taxon>Apicomplexa</taxon>
        <taxon>Aconoidasida</taxon>
        <taxon>Haemosporida</taxon>
        <taxon>Plasmodiidae</taxon>
        <taxon>Plasmodium</taxon>
    </lineage>
</organism>
<proteinExistence type="inferred from homology"/>
<keyword evidence="9" id="KW-0030">Aminoacyl-tRNA synthetase</keyword>
<dbReference type="GO" id="GO:0005524">
    <property type="term" value="F:ATP binding"/>
    <property type="evidence" value="ECO:0007669"/>
    <property type="project" value="UniProtKB-KW"/>
</dbReference>
<feature type="domain" description="Aminoacyl-transfer RNA synthetases class-II family profile" evidence="13">
    <location>
        <begin position="270"/>
        <end position="580"/>
    </location>
</feature>
<evidence type="ECO:0000256" key="1">
    <source>
        <dbReference type="ARBA" id="ARBA00004496"/>
    </source>
</evidence>
<feature type="region of interest" description="Disordered" evidence="12">
    <location>
        <begin position="1"/>
        <end position="52"/>
    </location>
</feature>
<dbReference type="OrthoDB" id="372395at2759"/>
<dbReference type="AlphaFoldDB" id="A0A1B1DTY3"/>
<dbReference type="GeneID" id="30907009"/>
<dbReference type="NCBIfam" id="NF003483">
    <property type="entry name" value="PRK05159.1"/>
    <property type="match status" value="1"/>
</dbReference>
<dbReference type="NCBIfam" id="TIGR00458">
    <property type="entry name" value="aspS_nondisc"/>
    <property type="match status" value="1"/>
</dbReference>
<dbReference type="EC" id="6.1.1.12" evidence="3"/>
<keyword evidence="6" id="KW-0547">Nucleotide-binding</keyword>
<comment type="subcellular location">
    <subcellularLocation>
        <location evidence="1">Cytoplasm</location>
    </subcellularLocation>
</comment>
<evidence type="ECO:0000256" key="9">
    <source>
        <dbReference type="ARBA" id="ARBA00023146"/>
    </source>
</evidence>
<dbReference type="PRINTS" id="PR01042">
    <property type="entry name" value="TRNASYNTHASP"/>
</dbReference>
<dbReference type="SUPFAM" id="SSF55681">
    <property type="entry name" value="Class II aaRS and biotin synthetases"/>
    <property type="match status" value="1"/>
</dbReference>
<keyword evidence="15" id="KW-1185">Reference proteome</keyword>
<accession>A0A1B1DTY3</accession>
<dbReference type="Proteomes" id="UP000092716">
    <property type="component" value="Chromosome 2"/>
</dbReference>
<evidence type="ECO:0000256" key="11">
    <source>
        <dbReference type="ARBA" id="ARBA00047904"/>
    </source>
</evidence>
<dbReference type="GO" id="GO:0017101">
    <property type="term" value="C:aminoacyl-tRNA synthetase multienzyme complex"/>
    <property type="evidence" value="ECO:0007669"/>
    <property type="project" value="TreeGrafter"/>
</dbReference>
<dbReference type="Gene3D" id="3.30.930.10">
    <property type="entry name" value="Bira Bifunctional Protein, Domain 2"/>
    <property type="match status" value="1"/>
</dbReference>
<dbReference type="InterPro" id="IPR045864">
    <property type="entry name" value="aa-tRNA-synth_II/BPL/LPL"/>
</dbReference>
<gene>
    <name evidence="14" type="ORF">PCOAH_00002890</name>
</gene>
<sequence>MEGETKQVNDKEGNHVANAADEVSDKKKEKKAKKLAEKEKKLAKKAERENQKNEATKVLEHVCEDIKKDNYGFVTVSKMKENKDDIKLLNLEEIYHTLMKVGGSAKVDNAKREDTASHSVVAQSDEEHLLQGDIWVRGRIHDIRSKGSLAFIILRQKLYSMQCILDIKNNDNDKNMMKWVSNLPLESIVDINGKIIKPEIPIDSTNIKYEVHIKKIFCISKTAKELPFLLKDANMKETNEEGSIKVNQDNRLNNRCIDLRTYANYSIFCLQSQICTIFKNFLLQNNFIEIHTPKLLGESSEGGANAFQINYFNQKGFLAQSPQLYKQMCINAGFDRVFEVAPVFRAENSNTYRHLCEYVSLDIEMTYKYDFMENVFFYDSLFKHIFTELTKGEKSEMLIKTVKGQYPCEEFQWLEETPIFTYEEAIKMLIQHNKLDLKEEEILSYDMSTDMEKELGKIVKASHHTDYYIIINFPSALRPFYTMYKEDDPAISNSYDFFMRGEEILSGSQRISDVKLLLDNIKRFNLDASKLNFYIDSFAYSSYPHSGCGIGLERVLMLFLGLNNIRKTSLFPRDPKRLIP</sequence>
<dbReference type="GO" id="GO:0003723">
    <property type="term" value="F:RNA binding"/>
    <property type="evidence" value="ECO:0007669"/>
    <property type="project" value="TreeGrafter"/>
</dbReference>
<evidence type="ECO:0000256" key="8">
    <source>
        <dbReference type="ARBA" id="ARBA00022917"/>
    </source>
</evidence>
<dbReference type="Pfam" id="PF01336">
    <property type="entry name" value="tRNA_anti-codon"/>
    <property type="match status" value="1"/>
</dbReference>
<reference evidence="15" key="1">
    <citation type="submission" date="2016-06" db="EMBL/GenBank/DDBJ databases">
        <title>First high quality genome sequence of Plasmodium coatneyi using continuous long reads from single molecule, real-time sequencing.</title>
        <authorList>
            <person name="Chien J.-T."/>
            <person name="Pakala S.B."/>
            <person name="Geraldo J.A."/>
            <person name="Lapp S.A."/>
            <person name="Barnwell J.W."/>
            <person name="Kissinger J.C."/>
            <person name="Galinski M.R."/>
            <person name="Humphrey J.C."/>
        </authorList>
    </citation>
    <scope>NUCLEOTIDE SEQUENCE [LARGE SCALE GENOMIC DNA]</scope>
    <source>
        <strain evidence="15">Hackeri</strain>
    </source>
</reference>
<evidence type="ECO:0000256" key="3">
    <source>
        <dbReference type="ARBA" id="ARBA00012841"/>
    </source>
</evidence>
<dbReference type="CDD" id="cd04320">
    <property type="entry name" value="AspRS_cyto_N"/>
    <property type="match status" value="1"/>
</dbReference>
<dbReference type="InterPro" id="IPR012340">
    <property type="entry name" value="NA-bd_OB-fold"/>
</dbReference>